<dbReference type="PRINTS" id="PR00792">
    <property type="entry name" value="PEPSIN"/>
</dbReference>
<evidence type="ECO:0000256" key="4">
    <source>
        <dbReference type="ARBA" id="ARBA00022801"/>
    </source>
</evidence>
<sequence length="488" mass="54203">MGSCSREMTGFFLFIIFFTVIASSWGHGNPGGTKFELIHRHHLERKPATQIQRLRQLLHSDTIRLPEISHKVRLRQGHFDASRRQLPEETAYYPACTNSSRRSKNDNNVSGEMPMHSGADYGTGQYFVRFRVGSPAQKLMLIADTGSDLTWMNCKYRCRGGRCRKSSNKGRVFLADHSSSFRTVHCSSSMCKIDLANLFSLARCPSPMDPCAYDYRYSDGSAALGLFANEMVTFTLTNRRKTRLRNVLVGCSESTRGQSFQGADGVMGLGYSDYSFAVKAAKRFGGKFSYCLVDHLSPENVSSYLIFGSHKEVGITYRRMRYTELLLGVITPFYAVKIKGISIGGLMLDIPPETWNLTGQGGAIIDSGSSLTGLTQKAYQPVMAALKLSLLNFKNLNLDIGPLEYCFNSTGFNESVVPRLVFHFEDGARFEPPVKSYVIDAAPAVKCLGFVPLSWPGASVIGNIMQQNHLWEFDLANSRLGFATSSCI</sequence>
<dbReference type="Gene3D" id="2.40.70.10">
    <property type="entry name" value="Acid Proteases"/>
    <property type="match status" value="2"/>
</dbReference>
<dbReference type="GO" id="GO:0004190">
    <property type="term" value="F:aspartic-type endopeptidase activity"/>
    <property type="evidence" value="ECO:0007669"/>
    <property type="project" value="UniProtKB-KW"/>
</dbReference>
<protein>
    <submittedName>
        <fullName evidence="11">Aspartyl protease family protein 2</fullName>
    </submittedName>
</protein>
<dbReference type="InterPro" id="IPR032799">
    <property type="entry name" value="TAXi_C"/>
</dbReference>
<evidence type="ECO:0000256" key="2">
    <source>
        <dbReference type="ARBA" id="ARBA00022670"/>
    </source>
</evidence>
<evidence type="ECO:0000313" key="11">
    <source>
        <dbReference type="RefSeq" id="XP_011095837.1"/>
    </source>
</evidence>
<dbReference type="FunFam" id="2.40.70.10:FF:000033">
    <property type="entry name" value="Aspartyl protease family protein"/>
    <property type="match status" value="1"/>
</dbReference>
<evidence type="ECO:0000256" key="3">
    <source>
        <dbReference type="ARBA" id="ARBA00022750"/>
    </source>
</evidence>
<keyword evidence="10" id="KW-1185">Reference proteome</keyword>
<feature type="signal peptide" evidence="8">
    <location>
        <begin position="1"/>
        <end position="26"/>
    </location>
</feature>
<keyword evidence="4 7" id="KW-0378">Hydrolase</keyword>
<dbReference type="InterPro" id="IPR033121">
    <property type="entry name" value="PEPTIDASE_A1"/>
</dbReference>
<dbReference type="FunCoup" id="A0A6I9U5A4">
    <property type="interactions" value="23"/>
</dbReference>
<dbReference type="CDD" id="cd05476">
    <property type="entry name" value="pepsin_A_like_plant"/>
    <property type="match status" value="1"/>
</dbReference>
<dbReference type="RefSeq" id="XP_011095837.1">
    <property type="nucleotide sequence ID" value="XM_011097535.2"/>
</dbReference>
<dbReference type="Pfam" id="PF14543">
    <property type="entry name" value="TAXi_N"/>
    <property type="match status" value="1"/>
</dbReference>
<gene>
    <name evidence="11" type="primary">LOC105175186</name>
</gene>
<evidence type="ECO:0000256" key="1">
    <source>
        <dbReference type="ARBA" id="ARBA00007447"/>
    </source>
</evidence>
<dbReference type="Proteomes" id="UP000504604">
    <property type="component" value="Linkage group LG12"/>
</dbReference>
<keyword evidence="5" id="KW-0325">Glycoprotein</keyword>
<dbReference type="InterPro" id="IPR001461">
    <property type="entry name" value="Aspartic_peptidase_A1"/>
</dbReference>
<dbReference type="OrthoDB" id="2747330at2759"/>
<dbReference type="SUPFAM" id="SSF50630">
    <property type="entry name" value="Acid proteases"/>
    <property type="match status" value="1"/>
</dbReference>
<name>A0A6I9U5A4_SESIN</name>
<dbReference type="InterPro" id="IPR032861">
    <property type="entry name" value="TAXi_N"/>
</dbReference>
<keyword evidence="8" id="KW-0732">Signal</keyword>
<reference evidence="11" key="1">
    <citation type="submission" date="2025-08" db="UniProtKB">
        <authorList>
            <consortium name="RefSeq"/>
        </authorList>
    </citation>
    <scope>IDENTIFICATION</scope>
</reference>
<dbReference type="InterPro" id="IPR034161">
    <property type="entry name" value="Pepsin-like_plant"/>
</dbReference>
<evidence type="ECO:0000256" key="7">
    <source>
        <dbReference type="RuleBase" id="RU000454"/>
    </source>
</evidence>
<feature type="active site" evidence="6">
    <location>
        <position position="144"/>
    </location>
</feature>
<dbReference type="InterPro" id="IPR051708">
    <property type="entry name" value="Plant_Aspart_Prot_A1"/>
</dbReference>
<dbReference type="PROSITE" id="PS00141">
    <property type="entry name" value="ASP_PROTEASE"/>
    <property type="match status" value="1"/>
</dbReference>
<evidence type="ECO:0000256" key="8">
    <source>
        <dbReference type="SAM" id="SignalP"/>
    </source>
</evidence>
<organism evidence="10 11">
    <name type="scientific">Sesamum indicum</name>
    <name type="common">Oriental sesame</name>
    <name type="synonym">Sesamum orientale</name>
    <dbReference type="NCBI Taxonomy" id="4182"/>
    <lineage>
        <taxon>Eukaryota</taxon>
        <taxon>Viridiplantae</taxon>
        <taxon>Streptophyta</taxon>
        <taxon>Embryophyta</taxon>
        <taxon>Tracheophyta</taxon>
        <taxon>Spermatophyta</taxon>
        <taxon>Magnoliopsida</taxon>
        <taxon>eudicotyledons</taxon>
        <taxon>Gunneridae</taxon>
        <taxon>Pentapetalae</taxon>
        <taxon>asterids</taxon>
        <taxon>lamiids</taxon>
        <taxon>Lamiales</taxon>
        <taxon>Pedaliaceae</taxon>
        <taxon>Sesamum</taxon>
    </lineage>
</organism>
<dbReference type="GO" id="GO:0006508">
    <property type="term" value="P:proteolysis"/>
    <property type="evidence" value="ECO:0007669"/>
    <property type="project" value="UniProtKB-KW"/>
</dbReference>
<dbReference type="KEGG" id="sind:105175186"/>
<comment type="similarity">
    <text evidence="1 7">Belongs to the peptidase A1 family.</text>
</comment>
<accession>A0A6I9U5A4</accession>
<evidence type="ECO:0000259" key="9">
    <source>
        <dbReference type="PROSITE" id="PS51767"/>
    </source>
</evidence>
<dbReference type="GeneID" id="105175186"/>
<evidence type="ECO:0000313" key="10">
    <source>
        <dbReference type="Proteomes" id="UP000504604"/>
    </source>
</evidence>
<proteinExistence type="inferred from homology"/>
<dbReference type="AlphaFoldDB" id="A0A6I9U5A4"/>
<dbReference type="PANTHER" id="PTHR47967:SF69">
    <property type="entry name" value="ASPARTIC PROTEINASE NANA, CHLOROPLAST"/>
    <property type="match status" value="1"/>
</dbReference>
<feature type="active site" evidence="6">
    <location>
        <position position="366"/>
    </location>
</feature>
<keyword evidence="2 7" id="KW-0645">Protease</keyword>
<dbReference type="PROSITE" id="PS51767">
    <property type="entry name" value="PEPTIDASE_A1"/>
    <property type="match status" value="1"/>
</dbReference>
<evidence type="ECO:0000256" key="5">
    <source>
        <dbReference type="ARBA" id="ARBA00023180"/>
    </source>
</evidence>
<keyword evidence="3 7" id="KW-0064">Aspartyl protease</keyword>
<dbReference type="InterPro" id="IPR021109">
    <property type="entry name" value="Peptidase_aspartic_dom_sf"/>
</dbReference>
<dbReference type="Pfam" id="PF14541">
    <property type="entry name" value="TAXi_C"/>
    <property type="match status" value="1"/>
</dbReference>
<dbReference type="InterPro" id="IPR001969">
    <property type="entry name" value="Aspartic_peptidase_AS"/>
</dbReference>
<dbReference type="PANTHER" id="PTHR47967">
    <property type="entry name" value="OS07G0603500 PROTEIN-RELATED"/>
    <property type="match status" value="1"/>
</dbReference>
<evidence type="ECO:0000256" key="6">
    <source>
        <dbReference type="PIRSR" id="PIRSR601461-1"/>
    </source>
</evidence>
<feature type="domain" description="Peptidase A1" evidence="9">
    <location>
        <begin position="126"/>
        <end position="483"/>
    </location>
</feature>
<feature type="chain" id="PRO_5026718395" evidence="8">
    <location>
        <begin position="27"/>
        <end position="488"/>
    </location>
</feature>
<dbReference type="InParanoid" id="A0A6I9U5A4"/>